<proteinExistence type="predicted"/>
<organism evidence="1">
    <name type="scientific">uncultured Sulfurovum sp</name>
    <dbReference type="NCBI Taxonomy" id="269237"/>
    <lineage>
        <taxon>Bacteria</taxon>
        <taxon>Pseudomonadati</taxon>
        <taxon>Campylobacterota</taxon>
        <taxon>Epsilonproteobacteria</taxon>
        <taxon>Campylobacterales</taxon>
        <taxon>Sulfurovaceae</taxon>
        <taxon>Sulfurovum</taxon>
        <taxon>environmental samples</taxon>
    </lineage>
</organism>
<accession>A0A6S6SSM0</accession>
<evidence type="ECO:0000313" key="1">
    <source>
        <dbReference type="EMBL" id="CAA6807883.1"/>
    </source>
</evidence>
<gene>
    <name evidence="1" type="ORF">HELGO_WM3350</name>
</gene>
<name>A0A6S6SSM0_9BACT</name>
<dbReference type="EMBL" id="CACVAS010000047">
    <property type="protein sequence ID" value="CAA6807883.1"/>
    <property type="molecule type" value="Genomic_DNA"/>
</dbReference>
<dbReference type="AlphaFoldDB" id="A0A6S6SSM0"/>
<sequence>MKDLKMIRLYGHNNQDDDMEQVSSLERQMSKESILNDGTGYVGLNGVRVTTYFIKDGVYTVATNGMGINSKTGGMWNAHFYHRNTPGYTRVLDNCKKDNMGAGNTFQNSVFSRAWH</sequence>
<reference evidence="1" key="1">
    <citation type="submission" date="2020-01" db="EMBL/GenBank/DDBJ databases">
        <authorList>
            <person name="Meier V. D."/>
            <person name="Meier V D."/>
        </authorList>
    </citation>
    <scope>NUCLEOTIDE SEQUENCE</scope>
    <source>
        <strain evidence="1">HLG_WM_MAG_01</strain>
    </source>
</reference>
<protein>
    <submittedName>
        <fullName evidence="1">Uncharacterized protein</fullName>
    </submittedName>
</protein>